<comment type="function">
    <text evidence="5 6">Structural component of flagellum, the bacterial motility apparatus. Part of the rod structure of flagellar basal body.</text>
</comment>
<comment type="similarity">
    <text evidence="2 6">Belongs to the flagella basal body rod proteins family.</text>
</comment>
<comment type="subcellular location">
    <subcellularLocation>
        <location evidence="1 6">Bacterial flagellum basal body</location>
    </subcellularLocation>
</comment>
<evidence type="ECO:0000313" key="9">
    <source>
        <dbReference type="Proteomes" id="UP000040576"/>
    </source>
</evidence>
<evidence type="ECO:0000259" key="7">
    <source>
        <dbReference type="Pfam" id="PF00460"/>
    </source>
</evidence>
<dbReference type="RefSeq" id="WP_034769763.1">
    <property type="nucleotide sequence ID" value="NZ_CCRF01000045.1"/>
</dbReference>
<feature type="domain" description="Flagellar basal body rod protein N-terminal" evidence="7">
    <location>
        <begin position="19"/>
        <end position="38"/>
    </location>
</feature>
<keyword evidence="4 6" id="KW-0975">Bacterial flagellum</keyword>
<dbReference type="NCBIfam" id="TIGR01396">
    <property type="entry name" value="FlgB"/>
    <property type="match status" value="1"/>
</dbReference>
<dbReference type="AlphaFoldDB" id="A0A090ITL3"/>
<protein>
    <recommendedName>
        <fullName evidence="3 6">Flagellar basal body rod protein FlgB</fullName>
    </recommendedName>
</protein>
<evidence type="ECO:0000256" key="5">
    <source>
        <dbReference type="ARBA" id="ARBA00024934"/>
    </source>
</evidence>
<evidence type="ECO:0000256" key="3">
    <source>
        <dbReference type="ARBA" id="ARBA00014376"/>
    </source>
</evidence>
<keyword evidence="9" id="KW-1185">Reference proteome</keyword>
<sequence length="133" mass="14859">MKIFSDTISILGQALDYSTTKQKVISQNIANVDTPNYKAQEVLPFKTVLKNELKNTNHLSAQITNNKHIPFPPSENGTVTIVKNNIQYNESGNSVDVDQEMTKLAENQIYYNALIDRISGKFQTLQSVIKGGK</sequence>
<dbReference type="PANTHER" id="PTHR30435">
    <property type="entry name" value="FLAGELLAR PROTEIN"/>
    <property type="match status" value="1"/>
</dbReference>
<evidence type="ECO:0000256" key="1">
    <source>
        <dbReference type="ARBA" id="ARBA00004117"/>
    </source>
</evidence>
<dbReference type="Proteomes" id="UP000040576">
    <property type="component" value="Unassembled WGS sequence"/>
</dbReference>
<accession>A0A090ITL3</accession>
<name>A0A090ITL3_9BACI</name>
<dbReference type="GO" id="GO:0071978">
    <property type="term" value="P:bacterial-type flagellum-dependent swarming motility"/>
    <property type="evidence" value="ECO:0007669"/>
    <property type="project" value="TreeGrafter"/>
</dbReference>
<dbReference type="GO" id="GO:0030694">
    <property type="term" value="C:bacterial-type flagellum basal body, rod"/>
    <property type="evidence" value="ECO:0007669"/>
    <property type="project" value="InterPro"/>
</dbReference>
<gene>
    <name evidence="8" type="ORF">BT1A1_1557</name>
</gene>
<dbReference type="InterPro" id="IPR006300">
    <property type="entry name" value="FlgB"/>
</dbReference>
<dbReference type="Pfam" id="PF00460">
    <property type="entry name" value="Flg_bb_rod"/>
    <property type="match status" value="1"/>
</dbReference>
<evidence type="ECO:0000256" key="2">
    <source>
        <dbReference type="ARBA" id="ARBA00009677"/>
    </source>
</evidence>
<dbReference type="PIRSF" id="PIRSF002889">
    <property type="entry name" value="Rod_FlgB"/>
    <property type="match status" value="1"/>
</dbReference>
<evidence type="ECO:0000313" key="8">
    <source>
        <dbReference type="EMBL" id="CEE01386.1"/>
    </source>
</evidence>
<dbReference type="EMBL" id="CCRF01000045">
    <property type="protein sequence ID" value="CEE01386.1"/>
    <property type="molecule type" value="Genomic_DNA"/>
</dbReference>
<evidence type="ECO:0000256" key="4">
    <source>
        <dbReference type="ARBA" id="ARBA00023143"/>
    </source>
</evidence>
<reference evidence="8 9" key="1">
    <citation type="submission" date="2014-07" db="EMBL/GenBank/DDBJ databases">
        <authorList>
            <person name="Wibberg Daniel"/>
        </authorList>
    </citation>
    <scope>NUCLEOTIDE SEQUENCE [LARGE SCALE GENOMIC DNA]</scope>
</reference>
<proteinExistence type="inferred from homology"/>
<dbReference type="InterPro" id="IPR001444">
    <property type="entry name" value="Flag_bb_rod_N"/>
</dbReference>
<comment type="subunit">
    <text evidence="6">The basal body constitutes a major portion of the flagellar organelle and consists of a number of rings mounted on a central rod.</text>
</comment>
<dbReference type="PANTHER" id="PTHR30435:SF12">
    <property type="entry name" value="FLAGELLAR BASAL BODY ROD PROTEIN FLGB"/>
    <property type="match status" value="1"/>
</dbReference>
<organism evidence="8 9">
    <name type="scientific">Caldibacillus thermoamylovorans</name>
    <dbReference type="NCBI Taxonomy" id="35841"/>
    <lineage>
        <taxon>Bacteria</taxon>
        <taxon>Bacillati</taxon>
        <taxon>Bacillota</taxon>
        <taxon>Bacilli</taxon>
        <taxon>Bacillales</taxon>
        <taxon>Bacillaceae</taxon>
        <taxon>Caldibacillus</taxon>
    </lineage>
</organism>
<evidence type="ECO:0000256" key="6">
    <source>
        <dbReference type="PIRNR" id="PIRNR002889"/>
    </source>
</evidence>